<evidence type="ECO:0000259" key="2">
    <source>
        <dbReference type="Pfam" id="PF10400"/>
    </source>
</evidence>
<accession>A0A1M6NGR8</accession>
<name>A0A1M6NGR8_9FIRM</name>
<dbReference type="Proteomes" id="UP000183975">
    <property type="component" value="Unassembled WGS sequence"/>
</dbReference>
<dbReference type="GeneID" id="78176223"/>
<sequence length="186" mass="21579">MGTLKYAILGLLNRQEMTGYELTKAIEHSLLGSWRAKHSQIYPELKSLTQKGLVKYEVEISGTVLEKKVYSITEEGRSDFLHWESKKLPLQPNTKDEFRLQLYFSSCLPPEKRIELLEHQLALHQAKLQKLKRIIQKFDAIPPTEEPYFSDYLVLGGAVAREETSCHWLKTCIDLCQQRLNDSQKD</sequence>
<organism evidence="3 4">
    <name type="scientific">Anaerotignum lactatifermentans DSM 14214</name>
    <dbReference type="NCBI Taxonomy" id="1121323"/>
    <lineage>
        <taxon>Bacteria</taxon>
        <taxon>Bacillati</taxon>
        <taxon>Bacillota</taxon>
        <taxon>Clostridia</taxon>
        <taxon>Lachnospirales</taxon>
        <taxon>Anaerotignaceae</taxon>
        <taxon>Anaerotignum</taxon>
    </lineage>
</organism>
<dbReference type="Gene3D" id="6.10.140.190">
    <property type="match status" value="1"/>
</dbReference>
<keyword evidence="4" id="KW-1185">Reference proteome</keyword>
<dbReference type="InterPro" id="IPR036390">
    <property type="entry name" value="WH_DNA-bd_sf"/>
</dbReference>
<dbReference type="PANTHER" id="PTHR43252:SF6">
    <property type="entry name" value="NEGATIVE TRANSCRIPTION REGULATOR PADR"/>
    <property type="match status" value="1"/>
</dbReference>
<dbReference type="InterPro" id="IPR005149">
    <property type="entry name" value="Tscrpt_reg_PadR_N"/>
</dbReference>
<feature type="domain" description="Transcription regulator PadR C-terminal" evidence="2">
    <location>
        <begin position="94"/>
        <end position="175"/>
    </location>
</feature>
<evidence type="ECO:0000313" key="4">
    <source>
        <dbReference type="Proteomes" id="UP000183975"/>
    </source>
</evidence>
<reference evidence="3 4" key="1">
    <citation type="submission" date="2016-11" db="EMBL/GenBank/DDBJ databases">
        <authorList>
            <person name="Jaros S."/>
            <person name="Januszkiewicz K."/>
            <person name="Wedrychowicz H."/>
        </authorList>
    </citation>
    <scope>NUCLEOTIDE SEQUENCE [LARGE SCALE GENOMIC DNA]</scope>
    <source>
        <strain evidence="3 4">DSM 14214</strain>
    </source>
</reference>
<dbReference type="PANTHER" id="PTHR43252">
    <property type="entry name" value="TRANSCRIPTIONAL REGULATOR YQJI"/>
    <property type="match status" value="1"/>
</dbReference>
<dbReference type="InterPro" id="IPR036388">
    <property type="entry name" value="WH-like_DNA-bd_sf"/>
</dbReference>
<dbReference type="OrthoDB" id="8595425at2"/>
<dbReference type="EMBL" id="FRAH01000010">
    <property type="protein sequence ID" value="SHJ94804.1"/>
    <property type="molecule type" value="Genomic_DNA"/>
</dbReference>
<feature type="domain" description="Transcription regulator PadR N-terminal" evidence="1">
    <location>
        <begin position="8"/>
        <end position="79"/>
    </location>
</feature>
<dbReference type="AlphaFoldDB" id="A0A1M6NGR8"/>
<evidence type="ECO:0000259" key="1">
    <source>
        <dbReference type="Pfam" id="PF03551"/>
    </source>
</evidence>
<dbReference type="RefSeq" id="WP_072849578.1">
    <property type="nucleotide sequence ID" value="NZ_FRAH01000010.1"/>
</dbReference>
<dbReference type="Pfam" id="PF03551">
    <property type="entry name" value="PadR"/>
    <property type="match status" value="1"/>
</dbReference>
<gene>
    <name evidence="3" type="ORF">SAMN02745138_00856</name>
</gene>
<evidence type="ECO:0000313" key="3">
    <source>
        <dbReference type="EMBL" id="SHJ94804.1"/>
    </source>
</evidence>
<proteinExistence type="predicted"/>
<dbReference type="Gene3D" id="1.10.10.10">
    <property type="entry name" value="Winged helix-like DNA-binding domain superfamily/Winged helix DNA-binding domain"/>
    <property type="match status" value="1"/>
</dbReference>
<dbReference type="InterPro" id="IPR018309">
    <property type="entry name" value="Tscrpt_reg_PadR_C"/>
</dbReference>
<protein>
    <submittedName>
        <fullName evidence="3">Transcriptional regulator, PadR family</fullName>
    </submittedName>
</protein>
<dbReference type="SUPFAM" id="SSF46785">
    <property type="entry name" value="Winged helix' DNA-binding domain"/>
    <property type="match status" value="1"/>
</dbReference>
<dbReference type="Pfam" id="PF10400">
    <property type="entry name" value="Vir_act_alpha_C"/>
    <property type="match status" value="1"/>
</dbReference>